<evidence type="ECO:0000313" key="2">
    <source>
        <dbReference type="EMBL" id="CAH0525785.1"/>
    </source>
</evidence>
<proteinExistence type="predicted"/>
<dbReference type="PROSITE" id="PS51186">
    <property type="entry name" value="GNAT"/>
    <property type="match status" value="1"/>
</dbReference>
<reference evidence="2" key="1">
    <citation type="submission" date="2021-12" db="EMBL/GenBank/DDBJ databases">
        <authorList>
            <person name="Rodrigo-Torres L."/>
            <person name="Arahal R. D."/>
            <person name="Lucena T."/>
        </authorList>
    </citation>
    <scope>NUCLEOTIDE SEQUENCE</scope>
    <source>
        <strain evidence="2">CECT 8226</strain>
    </source>
</reference>
<accession>A0ABN8DGT4</accession>
<dbReference type="RefSeq" id="WP_237484284.1">
    <property type="nucleotide sequence ID" value="NZ_CAKLCM010000002.1"/>
</dbReference>
<dbReference type="CDD" id="cd04301">
    <property type="entry name" value="NAT_SF"/>
    <property type="match status" value="1"/>
</dbReference>
<dbReference type="Pfam" id="PF00583">
    <property type="entry name" value="Acetyltransf_1"/>
    <property type="match status" value="1"/>
</dbReference>
<dbReference type="EMBL" id="CAKLCM010000002">
    <property type="protein sequence ID" value="CAH0525785.1"/>
    <property type="molecule type" value="Genomic_DNA"/>
</dbReference>
<evidence type="ECO:0000313" key="3">
    <source>
        <dbReference type="Proteomes" id="UP000838160"/>
    </source>
</evidence>
<organism evidence="2 3">
    <name type="scientific">Vibrio hippocampi</name>
    <dbReference type="NCBI Taxonomy" id="654686"/>
    <lineage>
        <taxon>Bacteria</taxon>
        <taxon>Pseudomonadati</taxon>
        <taxon>Pseudomonadota</taxon>
        <taxon>Gammaproteobacteria</taxon>
        <taxon>Vibrionales</taxon>
        <taxon>Vibrionaceae</taxon>
        <taxon>Vibrio</taxon>
    </lineage>
</organism>
<comment type="caution">
    <text evidence="2">The sequence shown here is derived from an EMBL/GenBank/DDBJ whole genome shotgun (WGS) entry which is preliminary data.</text>
</comment>
<dbReference type="Proteomes" id="UP000838160">
    <property type="component" value="Unassembled WGS sequence"/>
</dbReference>
<dbReference type="SUPFAM" id="SSF55729">
    <property type="entry name" value="Acyl-CoA N-acyltransferases (Nat)"/>
    <property type="match status" value="1"/>
</dbReference>
<dbReference type="PANTHER" id="PTHR43415">
    <property type="entry name" value="SPERMIDINE N(1)-ACETYLTRANSFERASE"/>
    <property type="match status" value="1"/>
</dbReference>
<gene>
    <name evidence="2" type="ORF">VHP8226_01316</name>
</gene>
<dbReference type="PANTHER" id="PTHR43415:SF3">
    <property type="entry name" value="GNAT-FAMILY ACETYLTRANSFERASE"/>
    <property type="match status" value="1"/>
</dbReference>
<sequence length="165" mass="18782">MKIREVQIDDAKSILDLMHQLDSETSFMMLEQGERDTTLEQQTKILESYTASHTQSMLVLSDNAGIHGYVAGIGNTANRNRHSMYCVMGIKQAMSGHGYGKQLLSCLEAWARAHEFSRLELTVMCHNDRAHRLYLSCGFEVEGIKRNSLKIDGQYVNEFYMSKLL</sequence>
<protein>
    <recommendedName>
        <fullName evidence="1">N-acetyltransferase domain-containing protein</fullName>
    </recommendedName>
</protein>
<evidence type="ECO:0000259" key="1">
    <source>
        <dbReference type="PROSITE" id="PS51186"/>
    </source>
</evidence>
<dbReference type="InterPro" id="IPR000182">
    <property type="entry name" value="GNAT_dom"/>
</dbReference>
<keyword evidence="3" id="KW-1185">Reference proteome</keyword>
<feature type="domain" description="N-acetyltransferase" evidence="1">
    <location>
        <begin position="1"/>
        <end position="165"/>
    </location>
</feature>
<name>A0ABN8DGT4_9VIBR</name>
<dbReference type="Gene3D" id="3.40.630.30">
    <property type="match status" value="1"/>
</dbReference>
<dbReference type="InterPro" id="IPR016181">
    <property type="entry name" value="Acyl_CoA_acyltransferase"/>
</dbReference>